<name>A0A2Z6PIV7_TRISU</name>
<dbReference type="AlphaFoldDB" id="A0A2Z6PIV7"/>
<reference evidence="3" key="1">
    <citation type="journal article" date="2017" name="Front. Plant Sci.">
        <title>Climate Clever Clovers: New Paradigm to Reduce the Environmental Footprint of Ruminants by Breeding Low Methanogenic Forages Utilizing Haplotype Variation.</title>
        <authorList>
            <person name="Kaur P."/>
            <person name="Appels R."/>
            <person name="Bayer P.E."/>
            <person name="Keeble-Gagnere G."/>
            <person name="Wang J."/>
            <person name="Hirakawa H."/>
            <person name="Shirasawa K."/>
            <person name="Vercoe P."/>
            <person name="Stefanova K."/>
            <person name="Durmic Z."/>
            <person name="Nichols P."/>
            <person name="Revell C."/>
            <person name="Isobe S.N."/>
            <person name="Edwards D."/>
            <person name="Erskine W."/>
        </authorList>
    </citation>
    <scope>NUCLEOTIDE SEQUENCE [LARGE SCALE GENOMIC DNA]</scope>
    <source>
        <strain evidence="3">cv. Daliak</strain>
    </source>
</reference>
<feature type="region of interest" description="Disordered" evidence="1">
    <location>
        <begin position="1"/>
        <end position="35"/>
    </location>
</feature>
<dbReference type="OrthoDB" id="1432122at2759"/>
<dbReference type="EMBL" id="DF974773">
    <property type="protein sequence ID" value="GAU50462.1"/>
    <property type="molecule type" value="Genomic_DNA"/>
</dbReference>
<evidence type="ECO:0000313" key="3">
    <source>
        <dbReference type="Proteomes" id="UP000242715"/>
    </source>
</evidence>
<accession>A0A2Z6PIV7</accession>
<protein>
    <recommendedName>
        <fullName evidence="4">TF-B3 domain-containing protein</fullName>
    </recommendedName>
</protein>
<gene>
    <name evidence="2" type="ORF">TSUD_240600</name>
</gene>
<evidence type="ECO:0000256" key="1">
    <source>
        <dbReference type="SAM" id="MobiDB-lite"/>
    </source>
</evidence>
<keyword evidence="3" id="KW-1185">Reference proteome</keyword>
<dbReference type="Proteomes" id="UP000242715">
    <property type="component" value="Unassembled WGS sequence"/>
</dbReference>
<feature type="compositionally biased region" description="Basic residues" evidence="1">
    <location>
        <begin position="1"/>
        <end position="10"/>
    </location>
</feature>
<organism evidence="2 3">
    <name type="scientific">Trifolium subterraneum</name>
    <name type="common">Subterranean clover</name>
    <dbReference type="NCBI Taxonomy" id="3900"/>
    <lineage>
        <taxon>Eukaryota</taxon>
        <taxon>Viridiplantae</taxon>
        <taxon>Streptophyta</taxon>
        <taxon>Embryophyta</taxon>
        <taxon>Tracheophyta</taxon>
        <taxon>Spermatophyta</taxon>
        <taxon>Magnoliopsida</taxon>
        <taxon>eudicotyledons</taxon>
        <taxon>Gunneridae</taxon>
        <taxon>Pentapetalae</taxon>
        <taxon>rosids</taxon>
        <taxon>fabids</taxon>
        <taxon>Fabales</taxon>
        <taxon>Fabaceae</taxon>
        <taxon>Papilionoideae</taxon>
        <taxon>50 kb inversion clade</taxon>
        <taxon>NPAAA clade</taxon>
        <taxon>Hologalegina</taxon>
        <taxon>IRL clade</taxon>
        <taxon>Trifolieae</taxon>
        <taxon>Trifolium</taxon>
    </lineage>
</organism>
<evidence type="ECO:0008006" key="4">
    <source>
        <dbReference type="Google" id="ProtNLM"/>
    </source>
</evidence>
<evidence type="ECO:0000313" key="2">
    <source>
        <dbReference type="EMBL" id="GAU50462.1"/>
    </source>
</evidence>
<sequence>MKRSEKKKAVSKTVSQDRRKHKKKPMETKPVSVIEELSSESEEKSLDFDCFKIPQMLFDYLDHLSDFLEKLPSEDCATLLPFPLSDFPIEQHTQMKAYQFVFDQSRRPAQLHRDVRPYAMMTRTCYLEFDPLKDCKRNQIQVSVERKNDKIYFVQGWYRLKDFYGIHLGGWLTILYISPTIFHIRVRKNTGIEVQYPDQTPPQRILLNTPFGEGPSNGPIPLFASAAVFSHRLEKTLTSSDVESGTLCHLRVGNSPHITCQISGQWRDICKARRLVVGVVVKFGVTLPSNNKMLYFKISPFIGVRTTMIGPTRDGRRKPFYQTEHYFML</sequence>
<proteinExistence type="predicted"/>